<dbReference type="GO" id="GO:0005886">
    <property type="term" value="C:plasma membrane"/>
    <property type="evidence" value="ECO:0007669"/>
    <property type="project" value="UniProtKB-SubCell"/>
</dbReference>
<keyword evidence="3 7" id="KW-0812">Transmembrane</keyword>
<protein>
    <submittedName>
        <fullName evidence="9">Phosphatase PAP2 family protein</fullName>
    </submittedName>
</protein>
<evidence type="ECO:0000256" key="7">
    <source>
        <dbReference type="SAM" id="Phobius"/>
    </source>
</evidence>
<sequence>MSRVLPLVIALSVMCQTLVAQNWDARALQRVNGWDTPFANKYNEVMSHSIYAVGTAVPVAIGLASLIKRNRELMADAIYIGTTMAEAAVLTFSAKEIVGRRRPFDRWPGMIVQREQVGSYSFPSGHTAMAFSLATSLSLRYPKWYVIVPSALWATSVGISRMQRGVHYPSDVISGALIGVGVAFVNVYVNKWLDRLIFPEKRKPRFFTR</sequence>
<dbReference type="PANTHER" id="PTHR14969">
    <property type="entry name" value="SPHINGOSINE-1-PHOSPHATE PHOSPHOHYDROLASE"/>
    <property type="match status" value="1"/>
</dbReference>
<evidence type="ECO:0000256" key="2">
    <source>
        <dbReference type="ARBA" id="ARBA00022475"/>
    </source>
</evidence>
<dbReference type="EMBL" id="DWUP01000006">
    <property type="protein sequence ID" value="HJD52144.1"/>
    <property type="molecule type" value="Genomic_DNA"/>
</dbReference>
<evidence type="ECO:0000259" key="8">
    <source>
        <dbReference type="SMART" id="SM00014"/>
    </source>
</evidence>
<accession>A0A9D2UGS6</accession>
<evidence type="ECO:0000256" key="4">
    <source>
        <dbReference type="ARBA" id="ARBA00022801"/>
    </source>
</evidence>
<feature type="transmembrane region" description="Helical" evidence="7">
    <location>
        <begin position="172"/>
        <end position="193"/>
    </location>
</feature>
<comment type="subcellular location">
    <subcellularLocation>
        <location evidence="1">Cell membrane</location>
        <topology evidence="1">Multi-pass membrane protein</topology>
    </subcellularLocation>
</comment>
<dbReference type="Gene3D" id="1.20.144.10">
    <property type="entry name" value="Phosphatidic acid phosphatase type 2/haloperoxidase"/>
    <property type="match status" value="1"/>
</dbReference>
<evidence type="ECO:0000256" key="6">
    <source>
        <dbReference type="ARBA" id="ARBA00023136"/>
    </source>
</evidence>
<dbReference type="PANTHER" id="PTHR14969:SF62">
    <property type="entry name" value="DECAPRENYLPHOSPHORYL-5-PHOSPHORIBOSE PHOSPHATASE RV3807C-RELATED"/>
    <property type="match status" value="1"/>
</dbReference>
<dbReference type="InterPro" id="IPR036938">
    <property type="entry name" value="PAP2/HPO_sf"/>
</dbReference>
<dbReference type="CDD" id="cd03392">
    <property type="entry name" value="PAP2_like_2"/>
    <property type="match status" value="1"/>
</dbReference>
<evidence type="ECO:0000313" key="9">
    <source>
        <dbReference type="EMBL" id="HJD52144.1"/>
    </source>
</evidence>
<name>A0A9D2UGS6_9BACT</name>
<evidence type="ECO:0000256" key="3">
    <source>
        <dbReference type="ARBA" id="ARBA00022692"/>
    </source>
</evidence>
<proteinExistence type="predicted"/>
<dbReference type="AlphaFoldDB" id="A0A9D2UGS6"/>
<reference evidence="9" key="2">
    <citation type="submission" date="2021-04" db="EMBL/GenBank/DDBJ databases">
        <authorList>
            <person name="Gilroy R."/>
        </authorList>
    </citation>
    <scope>NUCLEOTIDE SEQUENCE</scope>
    <source>
        <strain evidence="9">MalCec1-1739</strain>
    </source>
</reference>
<dbReference type="Proteomes" id="UP000787625">
    <property type="component" value="Unassembled WGS sequence"/>
</dbReference>
<organism evidence="9 10">
    <name type="scientific">Candidatus Avibacteroides avistercoris</name>
    <dbReference type="NCBI Taxonomy" id="2840690"/>
    <lineage>
        <taxon>Bacteria</taxon>
        <taxon>Pseudomonadati</taxon>
        <taxon>Bacteroidota</taxon>
        <taxon>Bacteroidia</taxon>
        <taxon>Bacteroidales</taxon>
        <taxon>Bacteroidaceae</taxon>
        <taxon>Bacteroidaceae incertae sedis</taxon>
        <taxon>Candidatus Avibacteroides</taxon>
    </lineage>
</organism>
<comment type="caution">
    <text evidence="9">The sequence shown here is derived from an EMBL/GenBank/DDBJ whole genome shotgun (WGS) entry which is preliminary data.</text>
</comment>
<dbReference type="Pfam" id="PF01569">
    <property type="entry name" value="PAP2"/>
    <property type="match status" value="1"/>
</dbReference>
<keyword evidence="4" id="KW-0378">Hydrolase</keyword>
<evidence type="ECO:0000313" key="10">
    <source>
        <dbReference type="Proteomes" id="UP000787625"/>
    </source>
</evidence>
<feature type="transmembrane region" description="Helical" evidence="7">
    <location>
        <begin position="48"/>
        <end position="67"/>
    </location>
</feature>
<keyword evidence="6 7" id="KW-0472">Membrane</keyword>
<dbReference type="InterPro" id="IPR000326">
    <property type="entry name" value="PAP2/HPO"/>
</dbReference>
<gene>
    <name evidence="9" type="ORF">IAA93_00230</name>
</gene>
<dbReference type="SUPFAM" id="SSF48317">
    <property type="entry name" value="Acid phosphatase/Vanadium-dependent haloperoxidase"/>
    <property type="match status" value="1"/>
</dbReference>
<keyword evidence="5 7" id="KW-1133">Transmembrane helix</keyword>
<dbReference type="GO" id="GO:0016787">
    <property type="term" value="F:hydrolase activity"/>
    <property type="evidence" value="ECO:0007669"/>
    <property type="project" value="UniProtKB-KW"/>
</dbReference>
<evidence type="ECO:0000256" key="1">
    <source>
        <dbReference type="ARBA" id="ARBA00004651"/>
    </source>
</evidence>
<feature type="transmembrane region" description="Helical" evidence="7">
    <location>
        <begin position="144"/>
        <end position="160"/>
    </location>
</feature>
<feature type="domain" description="Phosphatidic acid phosphatase type 2/haloperoxidase" evidence="8">
    <location>
        <begin position="79"/>
        <end position="187"/>
    </location>
</feature>
<keyword evidence="2" id="KW-1003">Cell membrane</keyword>
<reference evidence="9" key="1">
    <citation type="journal article" date="2021" name="PeerJ">
        <title>Extensive microbial diversity within the chicken gut microbiome revealed by metagenomics and culture.</title>
        <authorList>
            <person name="Gilroy R."/>
            <person name="Ravi A."/>
            <person name="Getino M."/>
            <person name="Pursley I."/>
            <person name="Horton D.L."/>
            <person name="Alikhan N.F."/>
            <person name="Baker D."/>
            <person name="Gharbi K."/>
            <person name="Hall N."/>
            <person name="Watson M."/>
            <person name="Adriaenssens E.M."/>
            <person name="Foster-Nyarko E."/>
            <person name="Jarju S."/>
            <person name="Secka A."/>
            <person name="Antonio M."/>
            <person name="Oren A."/>
            <person name="Chaudhuri R.R."/>
            <person name="La Ragione R."/>
            <person name="Hildebrand F."/>
            <person name="Pallen M.J."/>
        </authorList>
    </citation>
    <scope>NUCLEOTIDE SEQUENCE</scope>
    <source>
        <strain evidence="9">MalCec1-1739</strain>
    </source>
</reference>
<evidence type="ECO:0000256" key="5">
    <source>
        <dbReference type="ARBA" id="ARBA00022989"/>
    </source>
</evidence>
<dbReference type="SMART" id="SM00014">
    <property type="entry name" value="acidPPc"/>
    <property type="match status" value="1"/>
</dbReference>